<gene>
    <name evidence="2" type="ORF">NAES01612_LOCUS7878</name>
</gene>
<feature type="compositionally biased region" description="Basic and acidic residues" evidence="1">
    <location>
        <begin position="11"/>
        <end position="22"/>
    </location>
</feature>
<feature type="compositionally biased region" description="Polar residues" evidence="1">
    <location>
        <begin position="256"/>
        <end position="275"/>
    </location>
</feature>
<feature type="region of interest" description="Disordered" evidence="1">
    <location>
        <begin position="140"/>
        <end position="161"/>
    </location>
</feature>
<accession>A0A7S4KKH2</accession>
<feature type="compositionally biased region" description="Basic residues" evidence="1">
    <location>
        <begin position="301"/>
        <end position="311"/>
    </location>
</feature>
<feature type="region of interest" description="Disordered" evidence="1">
    <location>
        <begin position="238"/>
        <end position="321"/>
    </location>
</feature>
<sequence>MSFFSKKKEKKEKPADNNELRRHSSSVTIYKPKTKNKEVTEYYSLIDELCHLIVKDDSRFCCHLVTLDLGLTCIPRIMNCFSIFKKLVREEYKELDGNTTLLLRNTSHATKWMKGIVEAESSDMVLLEKRVLWLLQKGCGKTPESPKQNRQSQTQPKKSSFLAPSVAVHQVIIQKEETPDGAGYEWCEGDTINQAQALDADSRQLFNCILGIMHCCTQVPSLCRLSSATSDEVRKLKKDSGIYGNDPNPDEDDFSVTDSPNFSASSPHFLSQSDPNLCPKNEALVTPTEKEALSNAYSSPSKKKDKKKKGTKGSPAGRAMRRKIPQEERELYCWAVTNIVLLHFAVPIIAARSVKCKPGKSVVKFSKLVSRAIMKIAAQSEMNKGTDFEKYNPVLSLLYTPFLNFCQDVVDSGIAYPNYAPEIKRNSLQKLRNDLDEVKGEDFADVVSSATEMCDLIIKKGTSKKIARVSQQTGSLDDINSDLDDEVPALSEEIWRSPSLMEVEGDDYDCSLSIGTFNNSSTSSICE</sequence>
<name>A0A7S4KKH2_9EUKA</name>
<dbReference type="AlphaFoldDB" id="A0A7S4KKH2"/>
<evidence type="ECO:0000313" key="2">
    <source>
        <dbReference type="EMBL" id="CAE2297764.1"/>
    </source>
</evidence>
<reference evidence="2" key="1">
    <citation type="submission" date="2021-01" db="EMBL/GenBank/DDBJ databases">
        <authorList>
            <person name="Corre E."/>
            <person name="Pelletier E."/>
            <person name="Niang G."/>
            <person name="Scheremetjew M."/>
            <person name="Finn R."/>
            <person name="Kale V."/>
            <person name="Holt S."/>
            <person name="Cochrane G."/>
            <person name="Meng A."/>
            <person name="Brown T."/>
            <person name="Cohen L."/>
        </authorList>
    </citation>
    <scope>NUCLEOTIDE SEQUENCE</scope>
    <source>
        <strain evidence="2">SoJaBio B1-5/56/2</strain>
    </source>
</reference>
<feature type="compositionally biased region" description="Polar residues" evidence="1">
    <location>
        <begin position="145"/>
        <end position="158"/>
    </location>
</feature>
<feature type="compositionally biased region" description="Basic residues" evidence="1">
    <location>
        <begin position="1"/>
        <end position="10"/>
    </location>
</feature>
<evidence type="ECO:0000256" key="1">
    <source>
        <dbReference type="SAM" id="MobiDB-lite"/>
    </source>
</evidence>
<proteinExistence type="predicted"/>
<dbReference type="EMBL" id="HBKR01011831">
    <property type="protein sequence ID" value="CAE2297764.1"/>
    <property type="molecule type" value="Transcribed_RNA"/>
</dbReference>
<feature type="region of interest" description="Disordered" evidence="1">
    <location>
        <begin position="1"/>
        <end position="24"/>
    </location>
</feature>
<organism evidence="2">
    <name type="scientific">Paramoeba aestuarina</name>
    <dbReference type="NCBI Taxonomy" id="180227"/>
    <lineage>
        <taxon>Eukaryota</taxon>
        <taxon>Amoebozoa</taxon>
        <taxon>Discosea</taxon>
        <taxon>Flabellinia</taxon>
        <taxon>Dactylopodida</taxon>
        <taxon>Paramoebidae</taxon>
        <taxon>Paramoeba</taxon>
    </lineage>
</organism>
<protein>
    <submittedName>
        <fullName evidence="2">Uncharacterized protein</fullName>
    </submittedName>
</protein>